<keyword evidence="8" id="KW-1185">Reference proteome</keyword>
<dbReference type="PANTHER" id="PTHR43667">
    <property type="entry name" value="CYCLOPROPANE-FATTY-ACYL-PHOSPHOLIPID SYNTHASE"/>
    <property type="match status" value="1"/>
</dbReference>
<protein>
    <submittedName>
        <fullName evidence="7">SAM-dependent methyltransferase</fullName>
    </submittedName>
</protein>
<dbReference type="GO" id="GO:0008168">
    <property type="term" value="F:methyltransferase activity"/>
    <property type="evidence" value="ECO:0007669"/>
    <property type="project" value="UniProtKB-KW"/>
</dbReference>
<gene>
    <name evidence="7" type="ORF">DOO78_22460</name>
</gene>
<name>A0A327LYW0_9PROT</name>
<evidence type="ECO:0000259" key="6">
    <source>
        <dbReference type="Pfam" id="PF13847"/>
    </source>
</evidence>
<dbReference type="CDD" id="cd02440">
    <property type="entry name" value="AdoMet_MTases"/>
    <property type="match status" value="1"/>
</dbReference>
<evidence type="ECO:0000256" key="2">
    <source>
        <dbReference type="ARBA" id="ARBA00022603"/>
    </source>
</evidence>
<dbReference type="Pfam" id="PF13847">
    <property type="entry name" value="Methyltransf_31"/>
    <property type="match status" value="1"/>
</dbReference>
<proteinExistence type="inferred from homology"/>
<evidence type="ECO:0000256" key="4">
    <source>
        <dbReference type="ARBA" id="ARBA00022691"/>
    </source>
</evidence>
<keyword evidence="2 7" id="KW-0489">Methyltransferase</keyword>
<dbReference type="GO" id="GO:0006629">
    <property type="term" value="P:lipid metabolic process"/>
    <property type="evidence" value="ECO:0007669"/>
    <property type="project" value="UniProtKB-KW"/>
</dbReference>
<dbReference type="InterPro" id="IPR029063">
    <property type="entry name" value="SAM-dependent_MTases_sf"/>
</dbReference>
<dbReference type="Proteomes" id="UP000249065">
    <property type="component" value="Unassembled WGS sequence"/>
</dbReference>
<dbReference type="PANTHER" id="PTHR43667:SF1">
    <property type="entry name" value="CYCLOPROPANE-FATTY-ACYL-PHOSPHOLIPID SYNTHASE"/>
    <property type="match status" value="1"/>
</dbReference>
<feature type="domain" description="Methyltransferase" evidence="6">
    <location>
        <begin position="46"/>
        <end position="157"/>
    </location>
</feature>
<evidence type="ECO:0000256" key="3">
    <source>
        <dbReference type="ARBA" id="ARBA00022679"/>
    </source>
</evidence>
<comment type="caution">
    <text evidence="7">The sequence shown here is derived from an EMBL/GenBank/DDBJ whole genome shotgun (WGS) entry which is preliminary data.</text>
</comment>
<dbReference type="EMBL" id="QLIX01000026">
    <property type="protein sequence ID" value="RAI56121.1"/>
    <property type="molecule type" value="Genomic_DNA"/>
</dbReference>
<sequence length="281" mass="28778">MAGPDTDAAAFWNGPMTRAWASEHACIDALFAGVLDLALAAAAPRPGERVIDIGCGSGTSLLALAERVGPSGRVLGLDLARESVAVAQRRIAAAGLRQAAAEIADAGAHPLPAAGFDLLFSRFGVMFFAEPVAAFRHLRAALRPGGRFCAAAFRAPEANPWTSAPAAAIRGLVPPQPPPPPPDAPGQFGWARAERVRGILEGAGFAAVQVTPRDLGFRLGADPAAAARTAMTFGAVSRALFEADAATRATAQMGLETFFAAHQGAEGVVMPAAIWIVTAAA</sequence>
<evidence type="ECO:0000256" key="5">
    <source>
        <dbReference type="ARBA" id="ARBA00023098"/>
    </source>
</evidence>
<evidence type="ECO:0000313" key="7">
    <source>
        <dbReference type="EMBL" id="RAI56121.1"/>
    </source>
</evidence>
<organism evidence="7 8">
    <name type="scientific">Roseicella frigidaeris</name>
    <dbReference type="NCBI Taxonomy" id="2230885"/>
    <lineage>
        <taxon>Bacteria</taxon>
        <taxon>Pseudomonadati</taxon>
        <taxon>Pseudomonadota</taxon>
        <taxon>Alphaproteobacteria</taxon>
        <taxon>Acetobacterales</taxon>
        <taxon>Roseomonadaceae</taxon>
        <taxon>Roseicella</taxon>
    </lineage>
</organism>
<dbReference type="GO" id="GO:0032259">
    <property type="term" value="P:methylation"/>
    <property type="evidence" value="ECO:0007669"/>
    <property type="project" value="UniProtKB-KW"/>
</dbReference>
<dbReference type="AlphaFoldDB" id="A0A327LYW0"/>
<dbReference type="InterPro" id="IPR025714">
    <property type="entry name" value="Methyltranfer_dom"/>
</dbReference>
<evidence type="ECO:0000256" key="1">
    <source>
        <dbReference type="ARBA" id="ARBA00010815"/>
    </source>
</evidence>
<keyword evidence="3 7" id="KW-0808">Transferase</keyword>
<evidence type="ECO:0000313" key="8">
    <source>
        <dbReference type="Proteomes" id="UP000249065"/>
    </source>
</evidence>
<dbReference type="InterPro" id="IPR050723">
    <property type="entry name" value="CFA/CMAS"/>
</dbReference>
<dbReference type="OrthoDB" id="9777638at2"/>
<dbReference type="Gene3D" id="3.40.50.150">
    <property type="entry name" value="Vaccinia Virus protein VP39"/>
    <property type="match status" value="1"/>
</dbReference>
<dbReference type="RefSeq" id="WP_111472128.1">
    <property type="nucleotide sequence ID" value="NZ_QLIX01000026.1"/>
</dbReference>
<comment type="similarity">
    <text evidence="1">Belongs to the CFA/CMAS family.</text>
</comment>
<accession>A0A327LYW0</accession>
<keyword evidence="5" id="KW-0443">Lipid metabolism</keyword>
<dbReference type="SUPFAM" id="SSF53335">
    <property type="entry name" value="S-adenosyl-L-methionine-dependent methyltransferases"/>
    <property type="match status" value="1"/>
</dbReference>
<keyword evidence="4" id="KW-0949">S-adenosyl-L-methionine</keyword>
<reference evidence="8" key="1">
    <citation type="submission" date="2018-06" db="EMBL/GenBank/DDBJ databases">
        <authorList>
            <person name="Khan S.A."/>
        </authorList>
    </citation>
    <scope>NUCLEOTIDE SEQUENCE [LARGE SCALE GENOMIC DNA]</scope>
    <source>
        <strain evidence="8">DB-1506</strain>
    </source>
</reference>